<organism evidence="2 3">
    <name type="scientific">Cymbomonas tetramitiformis</name>
    <dbReference type="NCBI Taxonomy" id="36881"/>
    <lineage>
        <taxon>Eukaryota</taxon>
        <taxon>Viridiplantae</taxon>
        <taxon>Chlorophyta</taxon>
        <taxon>Pyramimonadophyceae</taxon>
        <taxon>Pyramimonadales</taxon>
        <taxon>Pyramimonadaceae</taxon>
        <taxon>Cymbomonas</taxon>
    </lineage>
</organism>
<accession>A0AAE0FWV9</accession>
<dbReference type="EMBL" id="LGRX02012530">
    <property type="protein sequence ID" value="KAK3267253.1"/>
    <property type="molecule type" value="Genomic_DNA"/>
</dbReference>
<proteinExistence type="predicted"/>
<evidence type="ECO:0000313" key="2">
    <source>
        <dbReference type="EMBL" id="KAK3267253.1"/>
    </source>
</evidence>
<feature type="chain" id="PRO_5042099994" evidence="1">
    <location>
        <begin position="26"/>
        <end position="189"/>
    </location>
</feature>
<feature type="signal peptide" evidence="1">
    <location>
        <begin position="1"/>
        <end position="25"/>
    </location>
</feature>
<comment type="caution">
    <text evidence="2">The sequence shown here is derived from an EMBL/GenBank/DDBJ whole genome shotgun (WGS) entry which is preliminary data.</text>
</comment>
<evidence type="ECO:0000313" key="3">
    <source>
        <dbReference type="Proteomes" id="UP001190700"/>
    </source>
</evidence>
<protein>
    <submittedName>
        <fullName evidence="2">Uncharacterized protein</fullName>
    </submittedName>
</protein>
<keyword evidence="3" id="KW-1185">Reference proteome</keyword>
<keyword evidence="1" id="KW-0732">Signal</keyword>
<gene>
    <name evidence="2" type="ORF">CYMTET_24181</name>
</gene>
<dbReference type="AlphaFoldDB" id="A0AAE0FWV9"/>
<dbReference type="Proteomes" id="UP001190700">
    <property type="component" value="Unassembled WGS sequence"/>
</dbReference>
<sequence length="189" mass="21319">MRKNVYLVVKLIMLLSLEQVGRLHASHPIQQKCRICELNPPAFKAFNKRKDIEEICLKVLPCDVSGRYELMQEWGCEHGAQGEIPSSTPAFRSVELVHENSLDHRLSGPGAARAVRKAQMRDPARHEENARSMQSSHGDYVIRLPPAREEKMAALCAWDEVHPCPSPSLFLLVVSFGCTLKDAKHKDQI</sequence>
<evidence type="ECO:0000256" key="1">
    <source>
        <dbReference type="SAM" id="SignalP"/>
    </source>
</evidence>
<name>A0AAE0FWV9_9CHLO</name>
<reference evidence="2 3" key="1">
    <citation type="journal article" date="2015" name="Genome Biol. Evol.">
        <title>Comparative Genomics of a Bacterivorous Green Alga Reveals Evolutionary Causalities and Consequences of Phago-Mixotrophic Mode of Nutrition.</title>
        <authorList>
            <person name="Burns J.A."/>
            <person name="Paasch A."/>
            <person name="Narechania A."/>
            <person name="Kim E."/>
        </authorList>
    </citation>
    <scope>NUCLEOTIDE SEQUENCE [LARGE SCALE GENOMIC DNA]</scope>
    <source>
        <strain evidence="2 3">PLY_AMNH</strain>
    </source>
</reference>